<name>A0A0E9Q762_ANGAN</name>
<protein>
    <submittedName>
        <fullName evidence="1">Uncharacterized protein</fullName>
    </submittedName>
</protein>
<evidence type="ECO:0000313" key="1">
    <source>
        <dbReference type="EMBL" id="JAH12589.1"/>
    </source>
</evidence>
<dbReference type="AlphaFoldDB" id="A0A0E9Q762"/>
<reference evidence="1" key="1">
    <citation type="submission" date="2014-11" db="EMBL/GenBank/DDBJ databases">
        <authorList>
            <person name="Amaro Gonzalez C."/>
        </authorList>
    </citation>
    <scope>NUCLEOTIDE SEQUENCE</scope>
</reference>
<accession>A0A0E9Q762</accession>
<dbReference type="EMBL" id="GBXM01095988">
    <property type="protein sequence ID" value="JAH12589.1"/>
    <property type="molecule type" value="Transcribed_RNA"/>
</dbReference>
<organism evidence="1">
    <name type="scientific">Anguilla anguilla</name>
    <name type="common">European freshwater eel</name>
    <name type="synonym">Muraena anguilla</name>
    <dbReference type="NCBI Taxonomy" id="7936"/>
    <lineage>
        <taxon>Eukaryota</taxon>
        <taxon>Metazoa</taxon>
        <taxon>Chordata</taxon>
        <taxon>Craniata</taxon>
        <taxon>Vertebrata</taxon>
        <taxon>Euteleostomi</taxon>
        <taxon>Actinopterygii</taxon>
        <taxon>Neopterygii</taxon>
        <taxon>Teleostei</taxon>
        <taxon>Anguilliformes</taxon>
        <taxon>Anguillidae</taxon>
        <taxon>Anguilla</taxon>
    </lineage>
</organism>
<reference evidence="1" key="2">
    <citation type="journal article" date="2015" name="Fish Shellfish Immunol.">
        <title>Early steps in the European eel (Anguilla anguilla)-Vibrio vulnificus interaction in the gills: Role of the RtxA13 toxin.</title>
        <authorList>
            <person name="Callol A."/>
            <person name="Pajuelo D."/>
            <person name="Ebbesson L."/>
            <person name="Teles M."/>
            <person name="MacKenzie S."/>
            <person name="Amaro C."/>
        </authorList>
    </citation>
    <scope>NUCLEOTIDE SEQUENCE</scope>
</reference>
<sequence length="38" mass="4278">MLHFWLRSALNSVHVAIVGSINNVNERGFSEVSHVKTK</sequence>
<proteinExistence type="predicted"/>